<keyword evidence="3" id="KW-1185">Reference proteome</keyword>
<dbReference type="OrthoDB" id="428590at2"/>
<dbReference type="AlphaFoldDB" id="A0A2K8T646"/>
<feature type="domain" description="PIN" evidence="1">
    <location>
        <begin position="9"/>
        <end position="93"/>
    </location>
</feature>
<reference evidence="2 3" key="1">
    <citation type="submission" date="2017-11" db="EMBL/GenBank/DDBJ databases">
        <title>Complete genome of a free-living desiccation-tolerant cyanobacterium and its photosynthetic adaptation to extreme terrestrial habitat.</title>
        <authorList>
            <person name="Shang J."/>
        </authorList>
    </citation>
    <scope>NUCLEOTIDE SEQUENCE [LARGE SCALE GENOMIC DNA]</scope>
    <source>
        <strain evidence="2 3">CCNUN1</strain>
    </source>
</reference>
<name>A0A2K8T646_9NOSO</name>
<proteinExistence type="predicted"/>
<accession>A0A2K8T646</accession>
<organism evidence="2 3">
    <name type="scientific">Nostoc flagelliforme CCNUN1</name>
    <dbReference type="NCBI Taxonomy" id="2038116"/>
    <lineage>
        <taxon>Bacteria</taxon>
        <taxon>Bacillati</taxon>
        <taxon>Cyanobacteriota</taxon>
        <taxon>Cyanophyceae</taxon>
        <taxon>Nostocales</taxon>
        <taxon>Nostocaceae</taxon>
        <taxon>Nostoc</taxon>
    </lineage>
</organism>
<dbReference type="SUPFAM" id="SSF88723">
    <property type="entry name" value="PIN domain-like"/>
    <property type="match status" value="1"/>
</dbReference>
<dbReference type="EMBL" id="CP024785">
    <property type="protein sequence ID" value="AUB42515.1"/>
    <property type="molecule type" value="Genomic_DNA"/>
</dbReference>
<dbReference type="Gene3D" id="3.40.50.1010">
    <property type="entry name" value="5'-nuclease"/>
    <property type="match status" value="1"/>
</dbReference>
<dbReference type="InterPro" id="IPR029060">
    <property type="entry name" value="PIN-like_dom_sf"/>
</dbReference>
<evidence type="ECO:0000313" key="2">
    <source>
        <dbReference type="EMBL" id="AUB42515.1"/>
    </source>
</evidence>
<dbReference type="KEGG" id="nfl:COO91_08655"/>
<gene>
    <name evidence="2" type="ORF">COO91_08655</name>
</gene>
<dbReference type="RefSeq" id="WP_100902503.1">
    <property type="nucleotide sequence ID" value="NZ_CAWNNC010000001.1"/>
</dbReference>
<dbReference type="Pfam" id="PF01850">
    <property type="entry name" value="PIN"/>
    <property type="match status" value="1"/>
</dbReference>
<evidence type="ECO:0000259" key="1">
    <source>
        <dbReference type="Pfam" id="PF01850"/>
    </source>
</evidence>
<dbReference type="Proteomes" id="UP000232003">
    <property type="component" value="Chromosome"/>
</dbReference>
<protein>
    <submittedName>
        <fullName evidence="2">MvpA, tRNA</fullName>
    </submittedName>
</protein>
<dbReference type="CDD" id="cd09881">
    <property type="entry name" value="PIN_VapC4-5_FitB-like"/>
    <property type="match status" value="1"/>
</dbReference>
<sequence length="104" mass="12240">MAQNSQQRTANLMKIEAFLQRIDIYSIDKQTAEIYGDFKSEIIRRFGPKEKRKRQTTKLAEIGISENDLWIASTALRHSLIVVSCDSDFERMRQVREFSLENWV</sequence>
<evidence type="ECO:0000313" key="3">
    <source>
        <dbReference type="Proteomes" id="UP000232003"/>
    </source>
</evidence>
<dbReference type="InterPro" id="IPR002716">
    <property type="entry name" value="PIN_dom"/>
</dbReference>